<keyword evidence="1" id="KW-1133">Transmembrane helix</keyword>
<dbReference type="EMBL" id="JARRAF010000012">
    <property type="protein sequence ID" value="MDK2124756.1"/>
    <property type="molecule type" value="Genomic_DNA"/>
</dbReference>
<evidence type="ECO:0008006" key="4">
    <source>
        <dbReference type="Google" id="ProtNLM"/>
    </source>
</evidence>
<feature type="transmembrane region" description="Helical" evidence="1">
    <location>
        <begin position="7"/>
        <end position="31"/>
    </location>
</feature>
<sequence>MLPKRPMMLYVSLGLVMLTTLLGAVCHYFYLEAMFARSPGSAGLMEGLGKLGIAAMAFGGGGFWLSVTGVFCWLAWTGRNWARITILIFMGMIVMAGGPMKILMAFALDRHALMGAYLVVWLLEMVAFACLLLPACNRWYREVKQAAAQVGSDAKADSQSEPV</sequence>
<feature type="transmembrane region" description="Helical" evidence="1">
    <location>
        <begin position="51"/>
        <end position="74"/>
    </location>
</feature>
<gene>
    <name evidence="2" type="ORF">PZA18_11930</name>
</gene>
<feature type="transmembrane region" description="Helical" evidence="1">
    <location>
        <begin position="114"/>
        <end position="135"/>
    </location>
</feature>
<feature type="transmembrane region" description="Helical" evidence="1">
    <location>
        <begin position="86"/>
        <end position="108"/>
    </location>
</feature>
<protein>
    <recommendedName>
        <fullName evidence="4">DUF4345 domain-containing protein</fullName>
    </recommendedName>
</protein>
<evidence type="ECO:0000256" key="1">
    <source>
        <dbReference type="SAM" id="Phobius"/>
    </source>
</evidence>
<comment type="caution">
    <text evidence="2">The sequence shown here is derived from an EMBL/GenBank/DDBJ whole genome shotgun (WGS) entry which is preliminary data.</text>
</comment>
<keyword evidence="1" id="KW-0472">Membrane</keyword>
<reference evidence="2" key="1">
    <citation type="submission" date="2023-03" db="EMBL/GenBank/DDBJ databases">
        <title>Chitinimonas shenzhenensis gen. nov., sp. nov., a novel member of family Burkholderiaceae isolated from activated sludge collected in Shen Zhen, China.</title>
        <authorList>
            <person name="Wang X."/>
        </authorList>
    </citation>
    <scope>NUCLEOTIDE SEQUENCE</scope>
    <source>
        <strain evidence="2">DQS-5</strain>
    </source>
</reference>
<dbReference type="Proteomes" id="UP001172778">
    <property type="component" value="Unassembled WGS sequence"/>
</dbReference>
<keyword evidence="3" id="KW-1185">Reference proteome</keyword>
<dbReference type="RefSeq" id="WP_284101070.1">
    <property type="nucleotide sequence ID" value="NZ_JARRAF010000012.1"/>
</dbReference>
<proteinExistence type="predicted"/>
<accession>A0ABT7DXG9</accession>
<evidence type="ECO:0000313" key="3">
    <source>
        <dbReference type="Proteomes" id="UP001172778"/>
    </source>
</evidence>
<organism evidence="2 3">
    <name type="scientific">Parachitinimonas caeni</name>
    <dbReference type="NCBI Taxonomy" id="3031301"/>
    <lineage>
        <taxon>Bacteria</taxon>
        <taxon>Pseudomonadati</taxon>
        <taxon>Pseudomonadota</taxon>
        <taxon>Betaproteobacteria</taxon>
        <taxon>Neisseriales</taxon>
        <taxon>Chitinibacteraceae</taxon>
        <taxon>Parachitinimonas</taxon>
    </lineage>
</organism>
<name>A0ABT7DXG9_9NEIS</name>
<evidence type="ECO:0000313" key="2">
    <source>
        <dbReference type="EMBL" id="MDK2124756.1"/>
    </source>
</evidence>
<keyword evidence="1" id="KW-0812">Transmembrane</keyword>